<dbReference type="AlphaFoldDB" id="A0A1H6VSH3"/>
<evidence type="ECO:0000313" key="3">
    <source>
        <dbReference type="Proteomes" id="UP000198707"/>
    </source>
</evidence>
<evidence type="ECO:0000259" key="1">
    <source>
        <dbReference type="Pfam" id="PF25991"/>
    </source>
</evidence>
<dbReference type="STRING" id="1144548.SAMN05443287_102679"/>
<dbReference type="OrthoDB" id="5242677at2"/>
<dbReference type="Pfam" id="PF25991">
    <property type="entry name" value="KhtT_N"/>
    <property type="match status" value="1"/>
</dbReference>
<dbReference type="Proteomes" id="UP000198707">
    <property type="component" value="Unassembled WGS sequence"/>
</dbReference>
<reference evidence="3" key="1">
    <citation type="submission" date="2016-10" db="EMBL/GenBank/DDBJ databases">
        <authorList>
            <person name="Varghese N."/>
            <person name="Submissions S."/>
        </authorList>
    </citation>
    <scope>NUCLEOTIDE SEQUENCE [LARGE SCALE GENOMIC DNA]</scope>
    <source>
        <strain evidence="3">CGMCC 4.7038</strain>
    </source>
</reference>
<dbReference type="InterPro" id="IPR058776">
    <property type="entry name" value="KhtT-like_N"/>
</dbReference>
<dbReference type="EMBL" id="FNYV01000002">
    <property type="protein sequence ID" value="SEJ03590.1"/>
    <property type="molecule type" value="Genomic_DNA"/>
</dbReference>
<evidence type="ECO:0000313" key="2">
    <source>
        <dbReference type="EMBL" id="SEJ03590.1"/>
    </source>
</evidence>
<organism evidence="2 3">
    <name type="scientific">Micromonospora phaseoli</name>
    <dbReference type="NCBI Taxonomy" id="1144548"/>
    <lineage>
        <taxon>Bacteria</taxon>
        <taxon>Bacillati</taxon>
        <taxon>Actinomycetota</taxon>
        <taxon>Actinomycetes</taxon>
        <taxon>Micromonosporales</taxon>
        <taxon>Micromonosporaceae</taxon>
        <taxon>Micromonospora</taxon>
    </lineage>
</organism>
<protein>
    <submittedName>
        <fullName evidence="2">TrkA domain protein</fullName>
    </submittedName>
</protein>
<gene>
    <name evidence="2" type="ORF">SAMN05443287_102679</name>
</gene>
<accession>A0A1H6VSH3</accession>
<keyword evidence="3" id="KW-1185">Reference proteome</keyword>
<feature type="domain" description="Potassium/proton antiporter subunit KhtT-like N-terminal" evidence="1">
    <location>
        <begin position="5"/>
        <end position="71"/>
    </location>
</feature>
<proteinExistence type="predicted"/>
<sequence>MGKGIYVQELPGIGKRYDVDLGSNTQRISIVVRRDGARDLYVFAAGTDDPVAVIEMSEEQARKVGALLAGTYFSE</sequence>
<name>A0A1H6VSH3_9ACTN</name>
<dbReference type="RefSeq" id="WP_092377277.1">
    <property type="nucleotide sequence ID" value="NZ_BOPI01000036.1"/>
</dbReference>